<sequence length="697" mass="76290">MPLIIAATGKQRRKVRFPSASHAAQPGKGEDKIGRFRDRLPASSRTLPASTYQDSRNQHARMDDPLVHPGIPTLFTEPPRIHDALITETTEVQDETVNKCLPFLKGIHANQQDPLNRHGVPPLKRDEHISYLYDSLEDYPASFVGLDASRPWMVYWALAGLCLLGEDVSKYRERAISSFQPMQNPTGGFGGGHGQISHCASSYAAVLSLAMVGGEEAFRLIDRREMWRWLGRLKQPDGASHSARAGKKTGAYCAMVIISLLGLPLSLPPEAKARQSGLETFTSGLSEYLSRCQTFEGGISGSPGSEAHGAYAFCALACLCILGQPEVTVPRSMDISLLLSWLSSRQYAPEGGFSGRTNKLVDGCYSHWVGSCWPLIQSALNGTQPAAAARPPPADNLYSREGLTRYILACCQSKNGGLRDKPGKHPDSYHTCYTLTGLSSVQYRHYHTDSSSISQGEFSSAFSWKYLPVFESDGQGSDINVFGENDRLMAFHPLFVIPHKAAERMRLWARSNASGVIAGILCSIKGFEAANTDPISSYGTDSIGHPLVFKMYYVLYLASLCRRRRWPEPLYESHASTTGYTCIVRVNNREYQTDVVCDSETLAQENAAMRAYLICRNFSVNDGKCPVGHDNGGVVQGIPVAIGTGRRVRYGDEIDMSTSEGSRSGGSSPESYEGGRMGLDRRSIGPSRALAFSSRNL</sequence>
<feature type="compositionally biased region" description="Low complexity" evidence="12">
    <location>
        <begin position="657"/>
        <end position="674"/>
    </location>
</feature>
<dbReference type="SUPFAM" id="SSF48239">
    <property type="entry name" value="Terpenoid cyclases/Protein prenyltransferases"/>
    <property type="match status" value="1"/>
</dbReference>
<reference evidence="14 15" key="1">
    <citation type="submission" date="2015-02" db="EMBL/GenBank/DDBJ databases">
        <title>Draft Genome Sequences of Two Closely-Related Aflatoxigenic Aspergillus Species Obtained from the Cote d'Ivoire.</title>
        <authorList>
            <person name="Moore G.G."/>
            <person name="Beltz S.B."/>
            <person name="Mack B.M."/>
        </authorList>
    </citation>
    <scope>NUCLEOTIDE SEQUENCE [LARGE SCALE GENOMIC DNA]</scope>
    <source>
        <strain evidence="14 15">SRRC1432</strain>
    </source>
</reference>
<keyword evidence="7" id="KW-0479">Metal-binding</keyword>
<dbReference type="InterPro" id="IPR001330">
    <property type="entry name" value="Prenyltrans"/>
</dbReference>
<keyword evidence="15" id="KW-1185">Reference proteome</keyword>
<evidence type="ECO:0000256" key="9">
    <source>
        <dbReference type="ARBA" id="ARBA00022833"/>
    </source>
</evidence>
<dbReference type="Proteomes" id="UP000034947">
    <property type="component" value="Unassembled WGS sequence"/>
</dbReference>
<dbReference type="CDD" id="cd02893">
    <property type="entry name" value="FTase"/>
    <property type="match status" value="1"/>
</dbReference>
<evidence type="ECO:0000256" key="7">
    <source>
        <dbReference type="ARBA" id="ARBA00022723"/>
    </source>
</evidence>
<comment type="cofactor">
    <cofactor evidence="1">
        <name>Zn(2+)</name>
        <dbReference type="ChEBI" id="CHEBI:29105"/>
    </cofactor>
</comment>
<dbReference type="InterPro" id="IPR045089">
    <property type="entry name" value="PGGT1B-like"/>
</dbReference>
<dbReference type="VEuPathDB" id="FungiDB:P175DRAFT_0497373"/>
<dbReference type="Pfam" id="PF00432">
    <property type="entry name" value="Prenyltrans"/>
    <property type="match status" value="1"/>
</dbReference>
<feature type="compositionally biased region" description="Basic and acidic residues" evidence="12">
    <location>
        <begin position="28"/>
        <end position="40"/>
    </location>
</feature>
<dbReference type="EMBL" id="JYKN01003060">
    <property type="protein sequence ID" value="KKK14193.1"/>
    <property type="molecule type" value="Genomic_DNA"/>
</dbReference>
<dbReference type="VEuPathDB" id="FungiDB:P175DRAFT_0505943"/>
<dbReference type="Gene3D" id="3.30.160.20">
    <property type="match status" value="1"/>
</dbReference>
<dbReference type="InterPro" id="IPR008930">
    <property type="entry name" value="Terpenoid_cyclase/PrenylTrfase"/>
</dbReference>
<dbReference type="OrthoDB" id="10261146at2759"/>
<feature type="region of interest" description="Disordered" evidence="12">
    <location>
        <begin position="8"/>
        <end position="63"/>
    </location>
</feature>
<evidence type="ECO:0000259" key="13">
    <source>
        <dbReference type="Pfam" id="PF00432"/>
    </source>
</evidence>
<evidence type="ECO:0000256" key="8">
    <source>
        <dbReference type="ARBA" id="ARBA00022737"/>
    </source>
</evidence>
<feature type="domain" description="Prenyltransferase alpha-alpha toroid" evidence="13">
    <location>
        <begin position="123"/>
        <end position="484"/>
    </location>
</feature>
<dbReference type="GO" id="GO:0005965">
    <property type="term" value="C:protein farnesyltransferase complex"/>
    <property type="evidence" value="ECO:0007669"/>
    <property type="project" value="InterPro"/>
</dbReference>
<dbReference type="Gene3D" id="1.50.10.20">
    <property type="match status" value="1"/>
</dbReference>
<protein>
    <recommendedName>
        <fullName evidence="4">Protein farnesyltransferase subunit beta</fullName>
        <ecNumber evidence="3">2.5.1.58</ecNumber>
    </recommendedName>
    <alternativeName>
        <fullName evidence="10">CAAX farnesyltransferase subunit beta</fullName>
    </alternativeName>
    <alternativeName>
        <fullName evidence="11">Ras proteins prenyltransferase subunit beta</fullName>
    </alternativeName>
</protein>
<keyword evidence="6" id="KW-0808">Transferase</keyword>
<accession>A0A0F8U3Q2</accession>
<feature type="compositionally biased region" description="Polar residues" evidence="12">
    <location>
        <begin position="43"/>
        <end position="55"/>
    </location>
</feature>
<evidence type="ECO:0000256" key="12">
    <source>
        <dbReference type="SAM" id="MobiDB-lite"/>
    </source>
</evidence>
<evidence type="ECO:0000256" key="4">
    <source>
        <dbReference type="ARBA" id="ARBA00015798"/>
    </source>
</evidence>
<comment type="caution">
    <text evidence="14">The sequence shown here is derived from an EMBL/GenBank/DDBJ whole genome shotgun (WGS) entry which is preliminary data.</text>
</comment>
<dbReference type="SUPFAM" id="SSF54768">
    <property type="entry name" value="dsRNA-binding domain-like"/>
    <property type="match status" value="1"/>
</dbReference>
<comment type="similarity">
    <text evidence="2">Belongs to the protein prenyltransferase subunit beta family.</text>
</comment>
<name>A0A0F8U3Q2_9EURO</name>
<evidence type="ECO:0000256" key="5">
    <source>
        <dbReference type="ARBA" id="ARBA00022602"/>
    </source>
</evidence>
<evidence type="ECO:0000256" key="2">
    <source>
        <dbReference type="ARBA" id="ARBA00010497"/>
    </source>
</evidence>
<dbReference type="PANTHER" id="PTHR11774">
    <property type="entry name" value="GERANYLGERANYL TRANSFERASE TYPE BETA SUBUNIT"/>
    <property type="match status" value="1"/>
</dbReference>
<organism evidence="14 15">
    <name type="scientific">Aspergillus ochraceoroseus</name>
    <dbReference type="NCBI Taxonomy" id="138278"/>
    <lineage>
        <taxon>Eukaryota</taxon>
        <taxon>Fungi</taxon>
        <taxon>Dikarya</taxon>
        <taxon>Ascomycota</taxon>
        <taxon>Pezizomycotina</taxon>
        <taxon>Eurotiomycetes</taxon>
        <taxon>Eurotiomycetidae</taxon>
        <taxon>Eurotiales</taxon>
        <taxon>Aspergillaceae</taxon>
        <taxon>Aspergillus</taxon>
        <taxon>Aspergillus subgen. Nidulantes</taxon>
    </lineage>
</organism>
<evidence type="ECO:0000256" key="1">
    <source>
        <dbReference type="ARBA" id="ARBA00001947"/>
    </source>
</evidence>
<evidence type="ECO:0000313" key="15">
    <source>
        <dbReference type="Proteomes" id="UP000034947"/>
    </source>
</evidence>
<gene>
    <name evidence="14" type="ORF">AOCH_005841</name>
</gene>
<dbReference type="EC" id="2.5.1.58" evidence="3"/>
<dbReference type="InterPro" id="IPR026872">
    <property type="entry name" value="FTB"/>
</dbReference>
<dbReference type="FunFam" id="1.50.10.20:FF:000014">
    <property type="entry name" value="Protein farnesyltransferase subunit beta"/>
    <property type="match status" value="1"/>
</dbReference>
<dbReference type="AlphaFoldDB" id="A0A0F8U3Q2"/>
<dbReference type="GO" id="GO:0046872">
    <property type="term" value="F:metal ion binding"/>
    <property type="evidence" value="ECO:0007669"/>
    <property type="project" value="UniProtKB-KW"/>
</dbReference>
<evidence type="ECO:0000256" key="6">
    <source>
        <dbReference type="ARBA" id="ARBA00022679"/>
    </source>
</evidence>
<proteinExistence type="inferred from homology"/>
<keyword evidence="8" id="KW-0677">Repeat</keyword>
<evidence type="ECO:0000313" key="14">
    <source>
        <dbReference type="EMBL" id="KKK14193.1"/>
    </source>
</evidence>
<keyword evidence="5" id="KW-0637">Prenyltransferase</keyword>
<evidence type="ECO:0000256" key="3">
    <source>
        <dbReference type="ARBA" id="ARBA00012702"/>
    </source>
</evidence>
<keyword evidence="9" id="KW-0862">Zinc</keyword>
<evidence type="ECO:0000256" key="10">
    <source>
        <dbReference type="ARBA" id="ARBA00030182"/>
    </source>
</evidence>
<evidence type="ECO:0000256" key="11">
    <source>
        <dbReference type="ARBA" id="ARBA00032909"/>
    </source>
</evidence>
<dbReference type="GO" id="GO:0004660">
    <property type="term" value="F:protein farnesyltransferase activity"/>
    <property type="evidence" value="ECO:0007669"/>
    <property type="project" value="UniProtKB-EC"/>
</dbReference>
<dbReference type="PANTHER" id="PTHR11774:SF6">
    <property type="entry name" value="PROTEIN FARNESYLTRANSFERASE SUBUNIT BETA"/>
    <property type="match status" value="1"/>
</dbReference>
<feature type="region of interest" description="Disordered" evidence="12">
    <location>
        <begin position="654"/>
        <end position="697"/>
    </location>
</feature>